<dbReference type="RefSeq" id="WP_074870671.1">
    <property type="nucleotide sequence ID" value="NZ_FOAS01000024.1"/>
</dbReference>
<dbReference type="Pfam" id="PF00582">
    <property type="entry name" value="Usp"/>
    <property type="match status" value="2"/>
</dbReference>
<evidence type="ECO:0000313" key="6">
    <source>
        <dbReference type="EMBL" id="SEL80445.1"/>
    </source>
</evidence>
<name>A0A1H7T7F0_9GAMM</name>
<accession>A0A1H7T7F0</accession>
<feature type="domain" description="UspA" evidence="5">
    <location>
        <begin position="4"/>
        <end position="147"/>
    </location>
</feature>
<evidence type="ECO:0000256" key="4">
    <source>
        <dbReference type="ARBA" id="ARBA00037131"/>
    </source>
</evidence>
<reference evidence="6 7" key="1">
    <citation type="submission" date="2016-10" db="EMBL/GenBank/DDBJ databases">
        <authorList>
            <person name="de Groot N.N."/>
        </authorList>
    </citation>
    <scope>NUCLEOTIDE SEQUENCE [LARGE SCALE GENOMIC DNA]</scope>
    <source>
        <strain evidence="6 7">JCM 19513</strain>
    </source>
</reference>
<dbReference type="PANTHER" id="PTHR47892">
    <property type="entry name" value="UNIVERSAL STRESS PROTEIN E"/>
    <property type="match status" value="1"/>
</dbReference>
<evidence type="ECO:0000256" key="3">
    <source>
        <dbReference type="ARBA" id="ARBA00022490"/>
    </source>
</evidence>
<evidence type="ECO:0000259" key="5">
    <source>
        <dbReference type="Pfam" id="PF00582"/>
    </source>
</evidence>
<evidence type="ECO:0000256" key="1">
    <source>
        <dbReference type="ARBA" id="ARBA00004496"/>
    </source>
</evidence>
<dbReference type="Gene3D" id="3.40.50.12370">
    <property type="match status" value="1"/>
</dbReference>
<keyword evidence="7" id="KW-1185">Reference proteome</keyword>
<dbReference type="GO" id="GO:0005737">
    <property type="term" value="C:cytoplasm"/>
    <property type="evidence" value="ECO:0007669"/>
    <property type="project" value="UniProtKB-SubCell"/>
</dbReference>
<evidence type="ECO:0000256" key="2">
    <source>
        <dbReference type="ARBA" id="ARBA00008791"/>
    </source>
</evidence>
<proteinExistence type="inferred from homology"/>
<organism evidence="6 7">
    <name type="scientific">Atopomonas hussainii</name>
    <dbReference type="NCBI Taxonomy" id="1429083"/>
    <lineage>
        <taxon>Bacteria</taxon>
        <taxon>Pseudomonadati</taxon>
        <taxon>Pseudomonadota</taxon>
        <taxon>Gammaproteobacteria</taxon>
        <taxon>Pseudomonadales</taxon>
        <taxon>Pseudomonadaceae</taxon>
        <taxon>Atopomonas</taxon>
    </lineage>
</organism>
<dbReference type="PANTHER" id="PTHR47892:SF1">
    <property type="entry name" value="UNIVERSAL STRESS PROTEIN E"/>
    <property type="match status" value="1"/>
</dbReference>
<sequence>MSLRHIIVLVDPNHSQQATPAINRASQLAAASGAAVQLLSIAYRSELDSSHLFDLTDLEKLRESFCSKKIAELNELASPAIKQGIHVSSACLWGRDWVDVLLTHLGNTPCDLLIKATHKTGAIKRFLFGGSDWQLIRRCPVPLWLVREGDWHAGKLVAAVDPLHSQEGYAGLDRKLMHWAARLHELLNMEEHYLHAFMPLPRTLVFDAELVADYDGYARRCQLQHREAFEKLVSQRPVPLPQTHLLQGYTEDVLPAFIEQQSIDLLLIGAVSRGQLDTALLGHTAERVLDQVDCELLILKPDGFGQDSSKP</sequence>
<gene>
    <name evidence="6" type="ORF">SAMN05216214_12415</name>
</gene>
<protein>
    <submittedName>
        <fullName evidence="6">Universal stress protein E</fullName>
    </submittedName>
</protein>
<comment type="function">
    <text evidence="4">Required for resistance to DNA-damaging agents.</text>
</comment>
<comment type="subcellular location">
    <subcellularLocation>
        <location evidence="1">Cytoplasm</location>
    </subcellularLocation>
</comment>
<dbReference type="AlphaFoldDB" id="A0A1H7T7F0"/>
<keyword evidence="3" id="KW-0963">Cytoplasm</keyword>
<dbReference type="EMBL" id="FOAS01000024">
    <property type="protein sequence ID" value="SEL80445.1"/>
    <property type="molecule type" value="Genomic_DNA"/>
</dbReference>
<dbReference type="Proteomes" id="UP000185766">
    <property type="component" value="Unassembled WGS sequence"/>
</dbReference>
<feature type="domain" description="UspA" evidence="5">
    <location>
        <begin position="174"/>
        <end position="300"/>
    </location>
</feature>
<comment type="similarity">
    <text evidence="2">Belongs to the universal stress protein A family.</text>
</comment>
<dbReference type="STRING" id="1429083.GCA_001885685_02470"/>
<dbReference type="SUPFAM" id="SSF52402">
    <property type="entry name" value="Adenine nucleotide alpha hydrolases-like"/>
    <property type="match status" value="2"/>
</dbReference>
<dbReference type="InterPro" id="IPR006016">
    <property type="entry name" value="UspA"/>
</dbReference>
<evidence type="ECO:0000313" key="7">
    <source>
        <dbReference type="Proteomes" id="UP000185766"/>
    </source>
</evidence>